<reference evidence="3" key="1">
    <citation type="journal article" date="2019" name="Int. J. Syst. Evol. Microbiol.">
        <title>The Global Catalogue of Microorganisms (GCM) 10K type strain sequencing project: providing services to taxonomists for standard genome sequencing and annotation.</title>
        <authorList>
            <consortium name="The Broad Institute Genomics Platform"/>
            <consortium name="The Broad Institute Genome Sequencing Center for Infectious Disease"/>
            <person name="Wu L."/>
            <person name="Ma J."/>
        </authorList>
    </citation>
    <scope>NUCLEOTIDE SEQUENCE [LARGE SCALE GENOMIC DNA]</scope>
    <source>
        <strain evidence="3">CGMCC 1.12286</strain>
    </source>
</reference>
<dbReference type="Pfam" id="PF08909">
    <property type="entry name" value="DUF1854"/>
    <property type="match status" value="1"/>
</dbReference>
<organism evidence="2 3">
    <name type="scientific">Alicyclobacillus fodiniaquatilis</name>
    <dbReference type="NCBI Taxonomy" id="1661150"/>
    <lineage>
        <taxon>Bacteria</taxon>
        <taxon>Bacillati</taxon>
        <taxon>Bacillota</taxon>
        <taxon>Bacilli</taxon>
        <taxon>Bacillales</taxon>
        <taxon>Alicyclobacillaceae</taxon>
        <taxon>Alicyclobacillus</taxon>
    </lineage>
</organism>
<gene>
    <name evidence="2" type="ORF">ACFSB2_20120</name>
</gene>
<proteinExistence type="predicted"/>
<dbReference type="EMBL" id="JBHUCX010000083">
    <property type="protein sequence ID" value="MFD1676986.1"/>
    <property type="molecule type" value="Genomic_DNA"/>
</dbReference>
<evidence type="ECO:0000313" key="2">
    <source>
        <dbReference type="EMBL" id="MFD1676986.1"/>
    </source>
</evidence>
<dbReference type="InterPro" id="IPR015005">
    <property type="entry name" value="DUF1854"/>
</dbReference>
<name>A0ABW4JM85_9BACL</name>
<evidence type="ECO:0000259" key="1">
    <source>
        <dbReference type="Pfam" id="PF08909"/>
    </source>
</evidence>
<comment type="caution">
    <text evidence="2">The sequence shown here is derived from an EMBL/GenBank/DDBJ whole genome shotgun (WGS) entry which is preliminary data.</text>
</comment>
<sequence>MSALDPYETRVLDAESVSFSRNESGVLQAVIDGVDYAEVALTRVFPLSQPDRYIVVSVPDGDEIGMIEDLQKLSTETRRHTEQELRLRYVVPIVKQVHRINQEPGMWRWHVTTDRGDIELMMPNLHDHVQTVSADRLLVTDVDGRRCEVRISALDGRSRMQLKKVQ</sequence>
<evidence type="ECO:0000313" key="3">
    <source>
        <dbReference type="Proteomes" id="UP001597079"/>
    </source>
</evidence>
<keyword evidence="3" id="KW-1185">Reference proteome</keyword>
<protein>
    <submittedName>
        <fullName evidence="2">DUF1854 domain-containing protein</fullName>
    </submittedName>
</protein>
<dbReference type="Proteomes" id="UP001597079">
    <property type="component" value="Unassembled WGS sequence"/>
</dbReference>
<accession>A0ABW4JM85</accession>
<dbReference type="RefSeq" id="WP_377944898.1">
    <property type="nucleotide sequence ID" value="NZ_JBHUCX010000083.1"/>
</dbReference>
<feature type="domain" description="DUF1854" evidence="1">
    <location>
        <begin position="36"/>
        <end position="164"/>
    </location>
</feature>